<comment type="caution">
    <text evidence="11">The sequence shown here is derived from an EMBL/GenBank/DDBJ whole genome shotgun (WGS) entry which is preliminary data.</text>
</comment>
<proteinExistence type="predicted"/>
<gene>
    <name evidence="11" type="ORF">PGQ11_003139</name>
</gene>
<evidence type="ECO:0000259" key="10">
    <source>
        <dbReference type="Pfam" id="PF20255"/>
    </source>
</evidence>
<accession>A0ABR2J4R9</accession>
<dbReference type="PANTHER" id="PTHR13367:SF34">
    <property type="match status" value="1"/>
</dbReference>
<feature type="domain" description="DUF6606" evidence="10">
    <location>
        <begin position="13"/>
        <end position="278"/>
    </location>
</feature>
<evidence type="ECO:0000313" key="12">
    <source>
        <dbReference type="Proteomes" id="UP001390339"/>
    </source>
</evidence>
<dbReference type="InterPro" id="IPR051346">
    <property type="entry name" value="OTU_Deubiquitinase"/>
</dbReference>
<feature type="domain" description="DUF3638" evidence="8">
    <location>
        <begin position="2046"/>
        <end position="2270"/>
    </location>
</feature>
<evidence type="ECO:0000256" key="4">
    <source>
        <dbReference type="ARBA" id="ARBA00022786"/>
    </source>
</evidence>
<dbReference type="Pfam" id="PF12359">
    <property type="entry name" value="DUF3645"/>
    <property type="match status" value="1"/>
</dbReference>
<evidence type="ECO:0000259" key="8">
    <source>
        <dbReference type="Pfam" id="PF12340"/>
    </source>
</evidence>
<keyword evidence="7" id="KW-0175">Coiled coil</keyword>
<evidence type="ECO:0000256" key="6">
    <source>
        <dbReference type="ARBA" id="ARBA00022807"/>
    </source>
</evidence>
<evidence type="ECO:0000256" key="3">
    <source>
        <dbReference type="ARBA" id="ARBA00022670"/>
    </source>
</evidence>
<keyword evidence="4" id="KW-0833">Ubl conjugation pathway</keyword>
<evidence type="ECO:0000256" key="5">
    <source>
        <dbReference type="ARBA" id="ARBA00022801"/>
    </source>
</evidence>
<dbReference type="Pfam" id="PF20255">
    <property type="entry name" value="DUF6606"/>
    <property type="match status" value="1"/>
</dbReference>
<reference evidence="11 12" key="1">
    <citation type="journal article" date="2024" name="IMA Fungus">
        <title>Apiospora arundinis, a panoply of carbohydrate-active enzymes and secondary metabolites.</title>
        <authorList>
            <person name="Sorensen T."/>
            <person name="Petersen C."/>
            <person name="Muurmann A.T."/>
            <person name="Christiansen J.V."/>
            <person name="Brundto M.L."/>
            <person name="Overgaard C.K."/>
            <person name="Boysen A.T."/>
            <person name="Wollenberg R.D."/>
            <person name="Larsen T.O."/>
            <person name="Sorensen J.L."/>
            <person name="Nielsen K.L."/>
            <person name="Sondergaard T.E."/>
        </authorList>
    </citation>
    <scope>NUCLEOTIDE SEQUENCE [LARGE SCALE GENOMIC DNA]</scope>
    <source>
        <strain evidence="11 12">AAU 773</strain>
    </source>
</reference>
<sequence>MPTSQENEDFLYVIHHVFLPPRLPQQDDFGTSSDQALTGAVLDAMEHFKQYVSPEDSAVFQSALDMVRCLSSTRPGDILDRCGVGKAIHDLADGGCLALKLSAQNLGLFIHRCDNVVRFEPFELLAENKQVTACTGRLQRTFPACCIELDHSQYQVPQFQTALADMLSELDAKTHSSCRPQSKKRGKNDEKRDTIIPRMIGPVVGFLRGLGKQAEALQLVKNSREEVLWANAKLPWHRSDTWLLLRVTLQLSFSRQRVKLSSCQLYKEFMLFLVSTLIDKATKLPIADELLFCMIAKFNRRLYKFSRMPENTSYPPGWMSYASNGVTNATARLEHKWEVVQDKDKPPLQLEALKDLDFKNDTLLKFTSLRNFVDITANPQANLDTSQALNAGFDYARFRRDDVPTIGSGRGETLVFVLANVEQWVCDELTQWLSHHVTESNTCHKLVKLLNGYLDMAKTQYEGNPHNLSIMWLCVMELWVACDQAAAKQEPLLVDYSIGFPGGFLEVLVLPRQSQMLRLRNVESYLREREARTKRGYPSAFEGFGLANSFAVRYYDNSCIHQQLHQEIVSLSQKKRSDKMQELKQKLAEYQALQASCKSLEHDQEDVGSDYHGWKRQCRSSCQKCSLQRQMNTMSIMVHEWPLPDDELEAHSVVFELQVPTVISDWRRVTMTLLIDLLRDSRQILGRSDRLYSPCDYADLTAVVGKEQSGRLGLKSSIKPFVISHYRDQLVSGVSAATICKKHGCRYSYYDTNHNSPVSEIIGGSKIPSNCSFAVASKLPWPDWIRGYSHTSNEVIAKQSTCPPDLDLGEFRAIGHLRSGARLQWQNILVQLYAPTVDFNNIETARVVFQAIGESGPCHDNPESHLRDSHAIVQDEDFARKLLGGLEATLLRFKENWECDIALFTLTSLCNRVMSLANSKTVWSACCDFARQVRSVARDWAGKLLLKRADPGISEVERKDLHNRILAMALVSSSTFNADVQHTALVLNDNQSVTEFLEASILIHDHHPTNSCTLSPPALVSLQAWRKLCYRYEATILVYIAHDRSCLDRAVLTFWENYKPGNAWESLQPLRRHVMTSISSVSKEQRKLVVSMDILQGRLLVNGRPLSRLPAEYDRHPAYAQLFGGQILEIAPSDEPGLEYTAVRKQNGWLVHFGMTSGELIIRACADGDTWEFVPPWHLQADLPEGLIVPYSHWRNTRTGELELRDLKQPWSSQNVVWRTQGHPGGQTSLANGDISVIEPTSCTAKKIARLFNPLEDAAYITITLIQSIAILRIDLWRLNLSFTLPSQSCLVQSKKHPGMCIDGDQSFSALIGLRNKLVLRPQSDTLNKRRIVIIPHGTLGFDKDNSDHPVTTIRFPTTTSPLARYTLPRPMVRRKYHCYEIDNVLGRLIDNGSLQSKLMICYLHAVTAHCLPDPLTGRTGTEEALRILKSAAILSFHRLQAEDTQLLYNIAKLSPVRSLYPSHLHEMQQIIWSDKLGSLSQHDEFAMTVETILREGQYAELFFPETAQPIDLLKGSHPQLCQRALIRSACYRVDGFGAERFRRSDDLVYRRRDVAELLSSKQLEEKVCQITRNLLFGQHVLVSKIASARDLLDTLYAIFGNELTNHETSSLLPIGHFTIHWLDKPSSTIGKHWFTIQNYLTTVPIAESRYDLMAFFAALVYANEARFDVVQLLLAFVCASSVRAHQHPEYHHFELHHGRVYQANVIRQMIENHKTDFNSTPESSLPAYRRENFHDLRDRRQKAWQSKVNPLVSQFEALISKQSLIENPVGPDWGEYSCYFCVQSIMQCIQQRFHSWKINRLLDSYLAEIISVTDGLPLNSVSDPSLQMPAKLPPKSNTDLARPFLTSNELFQQAAPSFSYKEAEKFQDLCRQQIGQGDNSDEDTMGVSKSVDALVAALRSRAMRRYETDYVHELETSFSSYLATCTAESNSQLAHDRQELEAKLREHVRACATQVDEMQLSMYSHLRGTFIAEFPGSVYCMPRLSPIFIVQQLNRHNWSSIPEAWKTWIEQYALAISHYQRAGRLLGAIDNPIEFAKEVENVGHAWKLREYPESLLLEVESGLIIRDVQEEVASSMRGCSENRVMQLNMGEGKSSVIVQIVAAYLANGDRLVRVIVAKPQSKQMRHMLVTKIGGLLDRRVFFLPFSRSFVMDSGKLQQIQTRFKACRQSGGILLVQPEQLLSFKLMGLEYVGSPAFSPNSTNLRTGRELIQSQKYLETHSRDIIDESDENFSVKFELIYTIGRQRPVEMSPDRWIVIQQVLEMIRRLAPGFAKKHPEGFELHSEGSCHFSRLRFLNDGPGSLLLKSVARHICDKGLHRFPIAHQKPETRQRVYEYITEPDLAGDQVGLVEEDNKGGFFCDTTADVLLLLRGLFSGGVLAFVFGQKRWRVNYGPAERVPPTQLAVPYRAKDSPAPRSEFSHPDVVILLTQLSYYYRGLSDEEMLTAFQQLERLDQKSTVYGEWVDRSPELPPSYRQFSAVNLKDWSQCTRQLFPALRYTKAVVDFYLEKVVFPHEMVEFPQKLSASGWDLAKPRAQAVTGFSGTCDSKYVLPTDIPHVDLPSQLHTNAKVLDYILRSENLVVELSPTSIDGDFLLRSVVSAQPPIDVVLDVGALIIDMDNRQFAQRWLELSAGRLEKKQAVIFVNEDDEIMVIDRTGFAEPFLTSSFVDNTESCLVYLDEAHTRGIDLKLPDHYRACTTLGPKLTKDRLVQACMRMRKLGKGQSITFFVPREIQEKIRLSRTAGEDGRPITVLDVLLWSISETWSDTYKSIPLWATQGLRHQRQEATWAEMASIGCRDLCSGDIADYFEDEAISLKERYGPRSCNTSQALLASHSTQPQLAGRQRQLELIRTKCEQFGIETFGSATLQEEQERELAPEIEQERQVQHPQPLKPANHKLHRDLRRLISTGSPNLSGGAFASAFTAFKNCSAASLVKLHEFHGNLLVTSDFARTLSPAETSKSDAFQRPVQWILTTKELPMGVYLIVLSPFEANLLLPSIKASPHVKLHVYAPRTNLSFPCLQDLKLYTTPALPTGWSVPYTVIQQLNLFSGQLYFQDLREYQELCAYLGLSCTGNDGSTAVAVDGFVGKCARYPLCQFTRSPNAFLQFIMANVRRDRQDISRTHIGRMLAGEILVKDDFSSSV</sequence>
<evidence type="ECO:0000256" key="2">
    <source>
        <dbReference type="ARBA" id="ARBA00012759"/>
    </source>
</evidence>
<name>A0ABR2J4R9_9PEZI</name>
<dbReference type="InterPro" id="IPR022105">
    <property type="entry name" value="DUF3645"/>
</dbReference>
<dbReference type="Proteomes" id="UP001390339">
    <property type="component" value="Unassembled WGS sequence"/>
</dbReference>
<dbReference type="EMBL" id="JAPCWZ010000003">
    <property type="protein sequence ID" value="KAK8872625.1"/>
    <property type="molecule type" value="Genomic_DNA"/>
</dbReference>
<protein>
    <recommendedName>
        <fullName evidence="2">ubiquitinyl hydrolase 1</fullName>
        <ecNumber evidence="2">3.4.19.12</ecNumber>
    </recommendedName>
</protein>
<feature type="domain" description="DUF3645" evidence="9">
    <location>
        <begin position="2397"/>
        <end position="2429"/>
    </location>
</feature>
<dbReference type="PANTHER" id="PTHR13367">
    <property type="entry name" value="UBIQUITIN THIOESTERASE"/>
    <property type="match status" value="1"/>
</dbReference>
<keyword evidence="5" id="KW-0378">Hydrolase</keyword>
<keyword evidence="6" id="KW-0788">Thiol protease</keyword>
<dbReference type="InterPro" id="IPR046541">
    <property type="entry name" value="DUF6606"/>
</dbReference>
<evidence type="ECO:0000256" key="7">
    <source>
        <dbReference type="SAM" id="Coils"/>
    </source>
</evidence>
<organism evidence="11 12">
    <name type="scientific">Apiospora arundinis</name>
    <dbReference type="NCBI Taxonomy" id="335852"/>
    <lineage>
        <taxon>Eukaryota</taxon>
        <taxon>Fungi</taxon>
        <taxon>Dikarya</taxon>
        <taxon>Ascomycota</taxon>
        <taxon>Pezizomycotina</taxon>
        <taxon>Sordariomycetes</taxon>
        <taxon>Xylariomycetidae</taxon>
        <taxon>Amphisphaeriales</taxon>
        <taxon>Apiosporaceae</taxon>
        <taxon>Apiospora</taxon>
    </lineage>
</organism>
<dbReference type="Pfam" id="PF12340">
    <property type="entry name" value="DUF3638"/>
    <property type="match status" value="1"/>
</dbReference>
<evidence type="ECO:0000256" key="1">
    <source>
        <dbReference type="ARBA" id="ARBA00000707"/>
    </source>
</evidence>
<dbReference type="InterPro" id="IPR022099">
    <property type="entry name" value="DUF3638"/>
</dbReference>
<keyword evidence="12" id="KW-1185">Reference proteome</keyword>
<dbReference type="EC" id="3.4.19.12" evidence="2"/>
<keyword evidence="3" id="KW-0645">Protease</keyword>
<feature type="coiled-coil region" evidence="7">
    <location>
        <begin position="573"/>
        <end position="603"/>
    </location>
</feature>
<evidence type="ECO:0000313" key="11">
    <source>
        <dbReference type="EMBL" id="KAK8872625.1"/>
    </source>
</evidence>
<comment type="catalytic activity">
    <reaction evidence="1">
        <text>Thiol-dependent hydrolysis of ester, thioester, amide, peptide and isopeptide bonds formed by the C-terminal Gly of ubiquitin (a 76-residue protein attached to proteins as an intracellular targeting signal).</text>
        <dbReference type="EC" id="3.4.19.12"/>
    </reaction>
</comment>
<evidence type="ECO:0000259" key="9">
    <source>
        <dbReference type="Pfam" id="PF12359"/>
    </source>
</evidence>